<dbReference type="GO" id="GO:0061630">
    <property type="term" value="F:ubiquitin protein ligase activity"/>
    <property type="evidence" value="ECO:0007669"/>
    <property type="project" value="TreeGrafter"/>
</dbReference>
<gene>
    <name evidence="7" type="ORF">Vbra_17737</name>
</gene>
<dbReference type="GO" id="GO:0006511">
    <property type="term" value="P:ubiquitin-dependent protein catabolic process"/>
    <property type="evidence" value="ECO:0007669"/>
    <property type="project" value="TreeGrafter"/>
</dbReference>
<accession>A0A0G4GG87</accession>
<dbReference type="VEuPathDB" id="CryptoDB:Vbra_17737"/>
<evidence type="ECO:0000313" key="7">
    <source>
        <dbReference type="EMBL" id="CEM28632.1"/>
    </source>
</evidence>
<feature type="region of interest" description="Disordered" evidence="5">
    <location>
        <begin position="554"/>
        <end position="600"/>
    </location>
</feature>
<sequence length="796" mass="85836">MGASASSVNSGSLATSAILGLESSVATAQAAAGGDPAALNAFLRTVINRGSAVSNAAAITVSRGLSPLLATSDVGFAALLAQIERERRDGNDEGEYEDDEYPDRVGQASPWRTRLKPKLVDGWEGPAGEFRCPICLDLMEHPVITPCKHLFCGNCLLTALLRQSVCPLCRATAFVVQLQLLRTDATKDSQALWKAYSALKVECPQCSWRGPLADWPTHRTHRRSILSFTKRASSPDSHNKCQCCRCTQARIHSRSSKREDGEPGSPVGGKFVRQPLPTGAGEGEGERERVVVDMDERPEGPVERLLAWLGKRPFVKASRLMVVSHRMENPAGAIGGFILGSQISHTQAVLELQLDAASRPSSPTDGTQKAVTWYLSLELFIDEGLKWWVGREFPELRPSASTLTIYDNLSLDCAALVAFVVETRDRPYSLLDWNCQTFVNKLKRVAQVAEMRCTIQSIPRPFSRATQLLPLLNSFASSGIIPTQLDLQTAAGGTVRATQQPATSATVAARVGKVSLCLYPTEDRNRQSLRPAAQLTRGVMDVITRALAGAAASAERIRSTVTAPTSADAEQDDTGGEPPQHQPSSAMMSAHEDEDNVSVTSSMCISARSARSEAFSGRQVALRYDTLPVVVLELQSTSPLPPPPSSPHRSTSVAPTPFTPSPSTATSSSSHGHKYITHGYLSLEFRSDSGLFWHVYADKPQALRSSELGEGNGVSVDGGYPKVATCETDFGVGKLVDYLEGIEEKEYHPVHWSSWSFLEGLLTHCCPAQAADLLAAEFGSSDDASEGPHTARQTTI</sequence>
<evidence type="ECO:0000256" key="3">
    <source>
        <dbReference type="ARBA" id="ARBA00022833"/>
    </source>
</evidence>
<evidence type="ECO:0000256" key="4">
    <source>
        <dbReference type="PROSITE-ProRule" id="PRU00175"/>
    </source>
</evidence>
<organism evidence="7 8">
    <name type="scientific">Vitrella brassicaformis (strain CCMP3155)</name>
    <dbReference type="NCBI Taxonomy" id="1169540"/>
    <lineage>
        <taxon>Eukaryota</taxon>
        <taxon>Sar</taxon>
        <taxon>Alveolata</taxon>
        <taxon>Colpodellida</taxon>
        <taxon>Vitrellaceae</taxon>
        <taxon>Vitrella</taxon>
    </lineage>
</organism>
<evidence type="ECO:0000313" key="8">
    <source>
        <dbReference type="Proteomes" id="UP000041254"/>
    </source>
</evidence>
<dbReference type="Proteomes" id="UP000041254">
    <property type="component" value="Unassembled WGS sequence"/>
</dbReference>
<dbReference type="PROSITE" id="PS00518">
    <property type="entry name" value="ZF_RING_1"/>
    <property type="match status" value="1"/>
</dbReference>
<dbReference type="PROSITE" id="PS50089">
    <property type="entry name" value="ZF_RING_2"/>
    <property type="match status" value="1"/>
</dbReference>
<dbReference type="InterPro" id="IPR017907">
    <property type="entry name" value="Znf_RING_CS"/>
</dbReference>
<feature type="region of interest" description="Disordered" evidence="5">
    <location>
        <begin position="635"/>
        <end position="672"/>
    </location>
</feature>
<feature type="compositionally biased region" description="Low complexity" evidence="5">
    <location>
        <begin position="647"/>
        <end position="670"/>
    </location>
</feature>
<dbReference type="PANTHER" id="PTHR46016">
    <property type="entry name" value="ZINC FINGER, RING/FYVE/PHD-TYPE"/>
    <property type="match status" value="1"/>
</dbReference>
<evidence type="ECO:0000259" key="6">
    <source>
        <dbReference type="PROSITE" id="PS50089"/>
    </source>
</evidence>
<dbReference type="OrthoDB" id="6105938at2759"/>
<dbReference type="SMART" id="SM00184">
    <property type="entry name" value="RING"/>
    <property type="match status" value="1"/>
</dbReference>
<dbReference type="Pfam" id="PF13923">
    <property type="entry name" value="zf-C3HC4_2"/>
    <property type="match status" value="1"/>
</dbReference>
<dbReference type="SUPFAM" id="SSF57850">
    <property type="entry name" value="RING/U-box"/>
    <property type="match status" value="1"/>
</dbReference>
<dbReference type="EMBL" id="CDMY01000656">
    <property type="protein sequence ID" value="CEM28632.1"/>
    <property type="molecule type" value="Genomic_DNA"/>
</dbReference>
<keyword evidence="2 4" id="KW-0863">Zinc-finger</keyword>
<dbReference type="STRING" id="1169540.A0A0G4GG87"/>
<reference evidence="7 8" key="1">
    <citation type="submission" date="2014-11" db="EMBL/GenBank/DDBJ databases">
        <authorList>
            <person name="Zhu J."/>
            <person name="Qi W."/>
            <person name="Song R."/>
        </authorList>
    </citation>
    <scope>NUCLEOTIDE SEQUENCE [LARGE SCALE GENOMIC DNA]</scope>
</reference>
<dbReference type="Gene3D" id="3.30.40.10">
    <property type="entry name" value="Zinc/RING finger domain, C3HC4 (zinc finger)"/>
    <property type="match status" value="1"/>
</dbReference>
<keyword evidence="3" id="KW-0862">Zinc</keyword>
<dbReference type="GO" id="GO:0008270">
    <property type="term" value="F:zinc ion binding"/>
    <property type="evidence" value="ECO:0007669"/>
    <property type="project" value="UniProtKB-KW"/>
</dbReference>
<proteinExistence type="predicted"/>
<protein>
    <recommendedName>
        <fullName evidence="6">RING-type domain-containing protein</fullName>
    </recommendedName>
</protein>
<feature type="domain" description="RING-type" evidence="6">
    <location>
        <begin position="132"/>
        <end position="170"/>
    </location>
</feature>
<evidence type="ECO:0000256" key="1">
    <source>
        <dbReference type="ARBA" id="ARBA00022723"/>
    </source>
</evidence>
<evidence type="ECO:0000256" key="2">
    <source>
        <dbReference type="ARBA" id="ARBA00022771"/>
    </source>
</evidence>
<dbReference type="GO" id="GO:0000209">
    <property type="term" value="P:protein polyubiquitination"/>
    <property type="evidence" value="ECO:0007669"/>
    <property type="project" value="TreeGrafter"/>
</dbReference>
<keyword evidence="8" id="KW-1185">Reference proteome</keyword>
<dbReference type="InterPro" id="IPR051438">
    <property type="entry name" value="RNF_E3_ubiq-protein_ligase"/>
</dbReference>
<evidence type="ECO:0000256" key="5">
    <source>
        <dbReference type="SAM" id="MobiDB-lite"/>
    </source>
</evidence>
<feature type="region of interest" description="Disordered" evidence="5">
    <location>
        <begin position="254"/>
        <end position="287"/>
    </location>
</feature>
<name>A0A0G4GG87_VITBC</name>
<dbReference type="InterPro" id="IPR013083">
    <property type="entry name" value="Znf_RING/FYVE/PHD"/>
</dbReference>
<dbReference type="InParanoid" id="A0A0G4GG87"/>
<dbReference type="InterPro" id="IPR001841">
    <property type="entry name" value="Znf_RING"/>
</dbReference>
<keyword evidence="1" id="KW-0479">Metal-binding</keyword>
<dbReference type="PANTHER" id="PTHR46016:SF1">
    <property type="entry name" value="RING-TYPE DOMAIN-CONTAINING PROTEIN"/>
    <property type="match status" value="1"/>
</dbReference>
<dbReference type="AlphaFoldDB" id="A0A0G4GG87"/>